<evidence type="ECO:0000313" key="10">
    <source>
        <dbReference type="EMBL" id="BCL61947.1"/>
    </source>
</evidence>
<feature type="transmembrane region" description="Helical" evidence="8">
    <location>
        <begin position="349"/>
        <end position="367"/>
    </location>
</feature>
<feature type="transmembrane region" description="Helical" evidence="8">
    <location>
        <begin position="264"/>
        <end position="282"/>
    </location>
</feature>
<dbReference type="EMBL" id="AP024086">
    <property type="protein sequence ID" value="BCL61947.1"/>
    <property type="molecule type" value="Genomic_DNA"/>
</dbReference>
<dbReference type="InterPro" id="IPR011701">
    <property type="entry name" value="MFS"/>
</dbReference>
<evidence type="ECO:0000256" key="7">
    <source>
        <dbReference type="ARBA" id="ARBA00023136"/>
    </source>
</evidence>
<organism evidence="10 11">
    <name type="scientific">Desulfomarina profundi</name>
    <dbReference type="NCBI Taxonomy" id="2772557"/>
    <lineage>
        <taxon>Bacteria</taxon>
        <taxon>Pseudomonadati</taxon>
        <taxon>Thermodesulfobacteriota</taxon>
        <taxon>Desulfobulbia</taxon>
        <taxon>Desulfobulbales</taxon>
        <taxon>Desulfobulbaceae</taxon>
        <taxon>Desulfomarina</taxon>
    </lineage>
</organism>
<evidence type="ECO:0000313" key="11">
    <source>
        <dbReference type="Proteomes" id="UP000826725"/>
    </source>
</evidence>
<evidence type="ECO:0000256" key="1">
    <source>
        <dbReference type="ARBA" id="ARBA00004651"/>
    </source>
</evidence>
<feature type="transmembrane region" description="Helical" evidence="8">
    <location>
        <begin position="126"/>
        <end position="146"/>
    </location>
</feature>
<keyword evidence="4" id="KW-1003">Cell membrane</keyword>
<reference evidence="10" key="1">
    <citation type="submission" date="2020-09" db="EMBL/GenBank/DDBJ databases">
        <title>Desulfogranum mesoprofundum gen. nov., sp. nov., a novel mesophilic, sulfate-reducing chemolithoautotroph isolated from a deep-sea hydrothermal vent chimney in the Suiyo Seamount.</title>
        <authorList>
            <person name="Hashimoto Y."/>
            <person name="Nakagawa S."/>
        </authorList>
    </citation>
    <scope>NUCLEOTIDE SEQUENCE</scope>
    <source>
        <strain evidence="10">KT2</strain>
    </source>
</reference>
<feature type="transmembrane region" description="Helical" evidence="8">
    <location>
        <begin position="69"/>
        <end position="90"/>
    </location>
</feature>
<dbReference type="GO" id="GO:0005886">
    <property type="term" value="C:plasma membrane"/>
    <property type="evidence" value="ECO:0007669"/>
    <property type="project" value="UniProtKB-SubCell"/>
</dbReference>
<dbReference type="PANTHER" id="PTHR43271">
    <property type="entry name" value="BLL2771 PROTEIN"/>
    <property type="match status" value="1"/>
</dbReference>
<dbReference type="KEGG" id="dbk:DGMP_26400"/>
<keyword evidence="3" id="KW-0813">Transport</keyword>
<dbReference type="GO" id="GO:0022857">
    <property type="term" value="F:transmembrane transporter activity"/>
    <property type="evidence" value="ECO:0007669"/>
    <property type="project" value="InterPro"/>
</dbReference>
<comment type="subcellular location">
    <subcellularLocation>
        <location evidence="1">Cell membrane</location>
        <topology evidence="1">Multi-pass membrane protein</topology>
    </subcellularLocation>
</comment>
<evidence type="ECO:0000259" key="9">
    <source>
        <dbReference type="PROSITE" id="PS50850"/>
    </source>
</evidence>
<keyword evidence="6 8" id="KW-1133">Transmembrane helix</keyword>
<feature type="transmembrane region" description="Helical" evidence="8">
    <location>
        <begin position="322"/>
        <end position="343"/>
    </location>
</feature>
<evidence type="ECO:0000256" key="4">
    <source>
        <dbReference type="ARBA" id="ARBA00022475"/>
    </source>
</evidence>
<feature type="transmembrane region" description="Helical" evidence="8">
    <location>
        <begin position="199"/>
        <end position="221"/>
    </location>
</feature>
<feature type="domain" description="Major facilitator superfamily (MFS) profile" evidence="9">
    <location>
        <begin position="1"/>
        <end position="373"/>
    </location>
</feature>
<evidence type="ECO:0000256" key="3">
    <source>
        <dbReference type="ARBA" id="ARBA00022448"/>
    </source>
</evidence>
<evidence type="ECO:0000256" key="2">
    <source>
        <dbReference type="ARBA" id="ARBA00008335"/>
    </source>
</evidence>
<dbReference type="RefSeq" id="WP_228854353.1">
    <property type="nucleotide sequence ID" value="NZ_AP024086.1"/>
</dbReference>
<gene>
    <name evidence="10" type="ORF">DGMP_26400</name>
</gene>
<evidence type="ECO:0000256" key="6">
    <source>
        <dbReference type="ARBA" id="ARBA00022989"/>
    </source>
</evidence>
<feature type="transmembrane region" description="Helical" evidence="8">
    <location>
        <begin position="96"/>
        <end position="114"/>
    </location>
</feature>
<dbReference type="PROSITE" id="PS50850">
    <property type="entry name" value="MFS"/>
    <property type="match status" value="1"/>
</dbReference>
<feature type="transmembrane region" description="Helical" evidence="8">
    <location>
        <begin position="233"/>
        <end position="252"/>
    </location>
</feature>
<keyword evidence="11" id="KW-1185">Reference proteome</keyword>
<dbReference type="Proteomes" id="UP000826725">
    <property type="component" value="Chromosome"/>
</dbReference>
<dbReference type="PANTHER" id="PTHR43271:SF1">
    <property type="entry name" value="INNER MEMBRANE TRANSPORT PROTEIN YNFM"/>
    <property type="match status" value="1"/>
</dbReference>
<evidence type="ECO:0000256" key="8">
    <source>
        <dbReference type="SAM" id="Phobius"/>
    </source>
</evidence>
<protein>
    <submittedName>
        <fullName evidence="10">MFS transporter</fullName>
    </submittedName>
</protein>
<keyword evidence="7 8" id="KW-0472">Membrane</keyword>
<dbReference type="InterPro" id="IPR020846">
    <property type="entry name" value="MFS_dom"/>
</dbReference>
<accession>A0A8D5FHZ1</accession>
<sequence>MKPIYFATCVTFCSLYAAQPIQPVFQTEFQLSSFQAILFTTLMMAPLGFAPLFYGYLLESFSAKVMVRWALVLLGLLELLFAGTDSYLLLLTIRGVQGLIIPAILTSLMSYISYSSVVGKVQHAIATYIAATIAGGFLGRFLSAYFTDLFGWRFFFFLLGLLLLLTACFLGGMTRDVKMKYARPGFSEIAGLLRIRHFLWLYLAIFCLFFVFAALMNFMPFQLKQMSPASGEAGIGLLYLGYAMGIVVSLNSKVIIRLFRSETAAIRAGIFIFILGTVTFMVEDYLVMFMGMFIFCTGLFMAHSLLSGFVNKLAEENKAIANGLYISFYYTGGTLGSVLPGVVFVMFGWRMFLLSLLLMLGCSLYFVNRLKTALP</sequence>
<dbReference type="Pfam" id="PF07690">
    <property type="entry name" value="MFS_1"/>
    <property type="match status" value="1"/>
</dbReference>
<evidence type="ECO:0000256" key="5">
    <source>
        <dbReference type="ARBA" id="ARBA00022692"/>
    </source>
</evidence>
<comment type="similarity">
    <text evidence="2">Belongs to the major facilitator superfamily.</text>
</comment>
<dbReference type="AlphaFoldDB" id="A0A8D5FHZ1"/>
<feature type="transmembrane region" description="Helical" evidence="8">
    <location>
        <begin position="288"/>
        <end position="310"/>
    </location>
</feature>
<keyword evidence="5 8" id="KW-0812">Transmembrane</keyword>
<name>A0A8D5FHZ1_9BACT</name>
<feature type="transmembrane region" description="Helical" evidence="8">
    <location>
        <begin position="152"/>
        <end position="173"/>
    </location>
</feature>
<feature type="transmembrane region" description="Helical" evidence="8">
    <location>
        <begin position="36"/>
        <end position="57"/>
    </location>
</feature>
<proteinExistence type="inferred from homology"/>